<name>A0ACA9PC92_9GLOM</name>
<evidence type="ECO:0000313" key="2">
    <source>
        <dbReference type="Proteomes" id="UP000789702"/>
    </source>
</evidence>
<reference evidence="1" key="1">
    <citation type="submission" date="2021-06" db="EMBL/GenBank/DDBJ databases">
        <authorList>
            <person name="Kallberg Y."/>
            <person name="Tangrot J."/>
            <person name="Rosling A."/>
        </authorList>
    </citation>
    <scope>NUCLEOTIDE SEQUENCE</scope>
    <source>
        <strain evidence="1">IL203A</strain>
    </source>
</reference>
<feature type="non-terminal residue" evidence="1">
    <location>
        <position position="77"/>
    </location>
</feature>
<sequence length="77" mass="8981">MLNSEAFLTVIFLHNGLLIKKDCGPFVPATVYQLIFHVPQFFLRSMSFKPVELRVLIKTLEKSMTWHHGKEYDKRSG</sequence>
<dbReference type="EMBL" id="CAJVPU010025334">
    <property type="protein sequence ID" value="CAG8695921.1"/>
    <property type="molecule type" value="Genomic_DNA"/>
</dbReference>
<proteinExistence type="predicted"/>
<accession>A0ACA9PC92</accession>
<keyword evidence="2" id="KW-1185">Reference proteome</keyword>
<protein>
    <submittedName>
        <fullName evidence="1">7351_t:CDS:1</fullName>
    </submittedName>
</protein>
<comment type="caution">
    <text evidence="1">The sequence shown here is derived from an EMBL/GenBank/DDBJ whole genome shotgun (WGS) entry which is preliminary data.</text>
</comment>
<organism evidence="1 2">
    <name type="scientific">Dentiscutata heterogama</name>
    <dbReference type="NCBI Taxonomy" id="1316150"/>
    <lineage>
        <taxon>Eukaryota</taxon>
        <taxon>Fungi</taxon>
        <taxon>Fungi incertae sedis</taxon>
        <taxon>Mucoromycota</taxon>
        <taxon>Glomeromycotina</taxon>
        <taxon>Glomeromycetes</taxon>
        <taxon>Diversisporales</taxon>
        <taxon>Gigasporaceae</taxon>
        <taxon>Dentiscutata</taxon>
    </lineage>
</organism>
<dbReference type="Proteomes" id="UP000789702">
    <property type="component" value="Unassembled WGS sequence"/>
</dbReference>
<gene>
    <name evidence="1" type="ORF">DHETER_LOCUS11504</name>
</gene>
<evidence type="ECO:0000313" key="1">
    <source>
        <dbReference type="EMBL" id="CAG8695921.1"/>
    </source>
</evidence>